<gene>
    <name evidence="1" type="ORF">SAMN05216505_12219</name>
</gene>
<keyword evidence="2" id="KW-1185">Reference proteome</keyword>
<dbReference type="RefSeq" id="WP_079039675.1">
    <property type="nucleotide sequence ID" value="NZ_FMZK01000022.1"/>
</dbReference>
<name>A0A1G7BAZ1_9ACTN</name>
<accession>A0A1G7BAZ1</accession>
<dbReference type="GO" id="GO:0032259">
    <property type="term" value="P:methylation"/>
    <property type="evidence" value="ECO:0007669"/>
    <property type="project" value="UniProtKB-KW"/>
</dbReference>
<dbReference type="STRING" id="67344.SAMN05216505_12219"/>
<dbReference type="InterPro" id="IPR029063">
    <property type="entry name" value="SAM-dependent_MTases_sf"/>
</dbReference>
<organism evidence="1 2">
    <name type="scientific">Streptomyces prasinopilosus</name>
    <dbReference type="NCBI Taxonomy" id="67344"/>
    <lineage>
        <taxon>Bacteria</taxon>
        <taxon>Bacillati</taxon>
        <taxon>Actinomycetota</taxon>
        <taxon>Actinomycetes</taxon>
        <taxon>Kitasatosporales</taxon>
        <taxon>Streptomycetaceae</taxon>
        <taxon>Streptomyces</taxon>
    </lineage>
</organism>
<reference evidence="2" key="1">
    <citation type="submission" date="2016-10" db="EMBL/GenBank/DDBJ databases">
        <authorList>
            <person name="Varghese N."/>
            <person name="Submissions S."/>
        </authorList>
    </citation>
    <scope>NUCLEOTIDE SEQUENCE [LARGE SCALE GENOMIC DNA]</scope>
    <source>
        <strain evidence="2">CGMCC 4.3504</strain>
    </source>
</reference>
<protein>
    <submittedName>
        <fullName evidence="1">S-adenosyl methyltransferase</fullName>
    </submittedName>
</protein>
<keyword evidence="1" id="KW-0808">Transferase</keyword>
<dbReference type="Gene3D" id="3.40.50.150">
    <property type="entry name" value="Vaccinia Virus protein VP39"/>
    <property type="match status" value="1"/>
</dbReference>
<dbReference type="Proteomes" id="UP000182100">
    <property type="component" value="Unassembled WGS sequence"/>
</dbReference>
<dbReference type="InterPro" id="IPR006764">
    <property type="entry name" value="SAM_dep_MeTrfase_SAV2177_type"/>
</dbReference>
<dbReference type="GO" id="GO:0008168">
    <property type="term" value="F:methyltransferase activity"/>
    <property type="evidence" value="ECO:0007669"/>
    <property type="project" value="UniProtKB-KW"/>
</dbReference>
<evidence type="ECO:0000313" key="1">
    <source>
        <dbReference type="EMBL" id="SDE24057.1"/>
    </source>
</evidence>
<dbReference type="Pfam" id="PF04672">
    <property type="entry name" value="Methyltransf_19"/>
    <property type="match status" value="1"/>
</dbReference>
<dbReference type="SUPFAM" id="SSF53335">
    <property type="entry name" value="S-adenosyl-L-methionine-dependent methyltransferases"/>
    <property type="match status" value="1"/>
</dbReference>
<dbReference type="AlphaFoldDB" id="A0A1G7BAZ1"/>
<evidence type="ECO:0000313" key="2">
    <source>
        <dbReference type="Proteomes" id="UP000182100"/>
    </source>
</evidence>
<dbReference type="EMBL" id="FMZK01000022">
    <property type="protein sequence ID" value="SDE24057.1"/>
    <property type="molecule type" value="Genomic_DNA"/>
</dbReference>
<dbReference type="PIRSF" id="PIRSF017393">
    <property type="entry name" value="MTase_SAV2177"/>
    <property type="match status" value="1"/>
</dbReference>
<keyword evidence="1" id="KW-0489">Methyltransferase</keyword>
<sequence>MSLPYGVDVTIPSVARMYDSLLGGQDNYPADRAACEELLSHVPSMREVALNNREFLRRVVHVLAADYGIRQFIDHGSGLPTQDNVHEVTQRVDPSSRVVYIDNDPIVRAIGGVLLASNESTAVLQADMRDTDAVFSSEPVSRLIDLSEPVAALFVSVLHCIPDRDRPAELIARVADRLPPGSMMVVCQLVSDSAQVRDFVSRFMDEQTQGHWGCVREKKDVADFCAPLELIEPGLVEVSAWRPRPDDVPTQLSWEWEEYGGVGFVRH</sequence>
<proteinExistence type="predicted"/>